<feature type="compositionally biased region" description="Polar residues" evidence="6">
    <location>
        <begin position="1229"/>
        <end position="1240"/>
    </location>
</feature>
<dbReference type="EMBL" id="LUCH01000108">
    <property type="protein sequence ID" value="KAF5406071.1"/>
    <property type="molecule type" value="Genomic_DNA"/>
</dbReference>
<keyword evidence="5" id="KW-0539">Nucleus</keyword>
<dbReference type="InterPro" id="IPR056518">
    <property type="entry name" value="HEAT_Ints3_C"/>
</dbReference>
<evidence type="ECO:0000259" key="8">
    <source>
        <dbReference type="Pfam" id="PF24566"/>
    </source>
</evidence>
<feature type="compositionally biased region" description="Low complexity" evidence="6">
    <location>
        <begin position="1330"/>
        <end position="1339"/>
    </location>
</feature>
<evidence type="ECO:0000256" key="2">
    <source>
        <dbReference type="ARBA" id="ARBA00004496"/>
    </source>
</evidence>
<feature type="domain" description="Ints3-like C-terminal" evidence="8">
    <location>
        <begin position="798"/>
        <end position="1218"/>
    </location>
</feature>
<feature type="compositionally biased region" description="Polar residues" evidence="6">
    <location>
        <begin position="1115"/>
        <end position="1129"/>
    </location>
</feature>
<reference evidence="9" key="1">
    <citation type="submission" date="2019-05" db="EMBL/GenBank/DDBJ databases">
        <title>Annotation for the trematode Paragonimus heterotremus.</title>
        <authorList>
            <person name="Choi Y.-J."/>
        </authorList>
    </citation>
    <scope>NUCLEOTIDE SEQUENCE</scope>
    <source>
        <strain evidence="9">LC</strain>
    </source>
</reference>
<evidence type="ECO:0000256" key="3">
    <source>
        <dbReference type="ARBA" id="ARBA00006130"/>
    </source>
</evidence>
<keyword evidence="10" id="KW-1185">Reference proteome</keyword>
<evidence type="ECO:0000256" key="1">
    <source>
        <dbReference type="ARBA" id="ARBA00004123"/>
    </source>
</evidence>
<evidence type="ECO:0000256" key="5">
    <source>
        <dbReference type="ARBA" id="ARBA00023242"/>
    </source>
</evidence>
<feature type="compositionally biased region" description="Acidic residues" evidence="6">
    <location>
        <begin position="1410"/>
        <end position="1436"/>
    </location>
</feature>
<sequence length="1464" mass="163329">MEIQVRPLLKLSAIDAPPKFLQVLTGIKFHLKFKLLQDAGKFVKKLRESDSDVVLSSANRSGSEEEHRALQAGLLYLALTEPDRRRSFCTDIVLTSRDNLTYVLSEITRLVAETWPKMSQNVRANLLTLLGELIVARASVEVLLLHIYRRMSFFTLLRLIPDHHAASSGSVVSQSTTSMSTSSISVCSLRHRELVLAEELIRKHFDRCAQIGRDFVRLLHGIARLEPLRHLWDDMLQNMPSLSSHFTSLAEILEITTPQCFTQTLIPHEMEQWARWMMKNVHCIPRVPVNRYQDFFQRKFFSTPESQSLRVCLLRYIVTYFYPDNEMLASTLIPRWNVISWILSQSTCAVVTANAKLALFYDWLFFKPNDCIMNLEPALLAMMNHLAPRTQPIALSLVDFLIKIVSNYHPPMTDRIVTGVRGGLEEMIRLGVVKNINPLFEMLHRVSPDLLRGLRTLLGCEPLPVGAPLPELNPRLPVSDRLDLTDDTSLTPLPTTSIPFQTTPTNISSVANTGSVRRPSTPPLMSGKLKQPVAEGGSLTDPRLTRGHAAVLAGAVPSVIPPVPVETNIKPTSPIPEVTSSPMPVHPCSAGQTQPPPQLSAPSVISTMPVVVLVDELKSKKVSSNRQVPSLPLADALPVKPIQQASPDPVLSDLDRLDVDYICEDHVRVTRGSWSPPPLPPSQTIYRSGVDDLSDSPESLELTIDNLRRRFQEYQLRYHYSVEPVDVNTLIDQLDGPIRTALEGFRDLAIRVELVRNTNSVVCADRVADEVENVTLNGGWSEKRKHTVRLRSAPVLGDLCDAMEALIQAVLAEDCFDDLEIAGRTAGVVCELLFPLFAERLMPSGAEWSEEQLEDCLAFPIFVPFRHLWQMNPGDPKRELLLLLLTEMQARQPRLGYHLLFFLKVGKLNDETMTIYRNFCASQENPNLRNSLFKDMQLLADDNRRLFAYLLPDVYTVFATELTNDVGFLHLVVSTIDPGMCNTVICEIVRGHLNMFRSSDITPVLKASLQWNSIEQYFFWQLINAHEIPTRSFLPLVKFVDPTKHPEACANLVLLFKLEKPSFELVRALLSRPGPNDALSITALHFWSCPDNQHASRFASILKSMIMMPLSQRSESTINNSGANSTSVNARDPRERKRNGTKLHLSPENHVDLSLILTHLDAIRRNCKNISHAVQDGSKICNCFLQDEDVQLALQEVMKSNKVSVAVKDHFSDLLALAEDQPSAPQVCGTGNSATANGSSADPLRRRLTDRSLTTDSSKAVSFPTRSVPLGSKGGHSLRNLDSRRAAQAERRQIPNSSSGTSTVKQGSRASTSQNVNDHGESDSSEDADAISLVSSSSDGLDEDEESERSTVTSKRNSRNSSPSGSRTSHDPIAKSVKRGGRAPTDLTKERRASTKRAPIRTESVSKVDADEEEDDDDEDEEDKGLEVVVLEDDSGDEKVNEDAEQVRPSKRRKTTSRRFVLDD</sequence>
<feature type="compositionally biased region" description="Low complexity" evidence="6">
    <location>
        <begin position="1353"/>
        <end position="1367"/>
    </location>
</feature>
<dbReference type="PANTHER" id="PTHR13587">
    <property type="entry name" value="INTEGRATOR COMPLEX SUBUNIT 3"/>
    <property type="match status" value="1"/>
</dbReference>
<evidence type="ECO:0000256" key="6">
    <source>
        <dbReference type="SAM" id="MobiDB-lite"/>
    </source>
</evidence>
<dbReference type="PANTHER" id="PTHR13587:SF7">
    <property type="entry name" value="INTEGRATOR COMPLEX SUBUNIT 3"/>
    <property type="match status" value="1"/>
</dbReference>
<dbReference type="OrthoDB" id="2021145at2759"/>
<dbReference type="GO" id="GO:0005737">
    <property type="term" value="C:cytoplasm"/>
    <property type="evidence" value="ECO:0007669"/>
    <property type="project" value="UniProtKB-SubCell"/>
</dbReference>
<evidence type="ECO:0000313" key="9">
    <source>
        <dbReference type="EMBL" id="KAF5406071.1"/>
    </source>
</evidence>
<dbReference type="InterPro" id="IPR045334">
    <property type="entry name" value="INTS3"/>
</dbReference>
<dbReference type="Pfam" id="PF24566">
    <property type="entry name" value="HEAT_Ints3_C"/>
    <property type="match status" value="1"/>
</dbReference>
<accession>A0A8J4WL35</accession>
<feature type="compositionally biased region" description="Basic and acidic residues" evidence="6">
    <location>
        <begin position="1279"/>
        <end position="1293"/>
    </location>
</feature>
<feature type="region of interest" description="Disordered" evidence="6">
    <location>
        <begin position="492"/>
        <end position="538"/>
    </location>
</feature>
<gene>
    <name evidence="9" type="ORF">PHET_00421</name>
</gene>
<comment type="subcellular location">
    <subcellularLocation>
        <location evidence="2">Cytoplasm</location>
    </subcellularLocation>
    <subcellularLocation>
        <location evidence="1">Nucleus</location>
    </subcellularLocation>
</comment>
<dbReference type="Pfam" id="PF10189">
    <property type="entry name" value="Ints3_N"/>
    <property type="match status" value="1"/>
</dbReference>
<name>A0A8J4WL35_9TREM</name>
<evidence type="ECO:0000259" key="7">
    <source>
        <dbReference type="Pfam" id="PF10189"/>
    </source>
</evidence>
<feature type="region of interest" description="Disordered" evidence="6">
    <location>
        <begin position="1115"/>
        <end position="1141"/>
    </location>
</feature>
<dbReference type="InterPro" id="IPR019333">
    <property type="entry name" value="INTS3_N"/>
</dbReference>
<proteinExistence type="inferred from homology"/>
<comment type="similarity">
    <text evidence="3">Belongs to the Integrator subunit 3 family.</text>
</comment>
<feature type="compositionally biased region" description="Polar residues" evidence="6">
    <location>
        <begin position="498"/>
        <end position="515"/>
    </location>
</feature>
<dbReference type="GO" id="GO:0005634">
    <property type="term" value="C:nucleus"/>
    <property type="evidence" value="ECO:0007669"/>
    <property type="project" value="UniProtKB-SubCell"/>
</dbReference>
<feature type="region of interest" description="Disordered" evidence="6">
    <location>
        <begin position="1222"/>
        <end position="1464"/>
    </location>
</feature>
<feature type="compositionally biased region" description="Basic and acidic residues" evidence="6">
    <location>
        <begin position="1437"/>
        <end position="1448"/>
    </location>
</feature>
<evidence type="ECO:0000313" key="10">
    <source>
        <dbReference type="Proteomes" id="UP000748531"/>
    </source>
</evidence>
<organism evidence="9 10">
    <name type="scientific">Paragonimus heterotremus</name>
    <dbReference type="NCBI Taxonomy" id="100268"/>
    <lineage>
        <taxon>Eukaryota</taxon>
        <taxon>Metazoa</taxon>
        <taxon>Spiralia</taxon>
        <taxon>Lophotrochozoa</taxon>
        <taxon>Platyhelminthes</taxon>
        <taxon>Trematoda</taxon>
        <taxon>Digenea</taxon>
        <taxon>Plagiorchiida</taxon>
        <taxon>Troglotremata</taxon>
        <taxon>Troglotrematidae</taxon>
        <taxon>Paragonimus</taxon>
    </lineage>
</organism>
<feature type="compositionally biased region" description="Polar residues" evidence="6">
    <location>
        <begin position="1294"/>
        <end position="1317"/>
    </location>
</feature>
<keyword evidence="4" id="KW-0963">Cytoplasm</keyword>
<comment type="caution">
    <text evidence="9">The sequence shown here is derived from an EMBL/GenBank/DDBJ whole genome shotgun (WGS) entry which is preliminary data.</text>
</comment>
<dbReference type="Proteomes" id="UP000748531">
    <property type="component" value="Unassembled WGS sequence"/>
</dbReference>
<protein>
    <submittedName>
        <fullName evidence="9">Integrator complex subunit 3</fullName>
    </submittedName>
</protein>
<evidence type="ECO:0000256" key="4">
    <source>
        <dbReference type="ARBA" id="ARBA00022490"/>
    </source>
</evidence>
<feature type="domain" description="Integrator complex subunit 3 N-terminal" evidence="7">
    <location>
        <begin position="65"/>
        <end position="442"/>
    </location>
</feature>